<reference evidence="2 3" key="1">
    <citation type="submission" date="2019-06" db="EMBL/GenBank/DDBJ databases">
        <title>Whole genome shotgun sequence of Kocuria varians NBRC 15358.</title>
        <authorList>
            <person name="Hosoyama A."/>
            <person name="Uohara A."/>
            <person name="Ohji S."/>
            <person name="Ichikawa N."/>
        </authorList>
    </citation>
    <scope>NUCLEOTIDE SEQUENCE [LARGE SCALE GENOMIC DNA]</scope>
    <source>
        <strain evidence="2 3">NBRC 15358</strain>
    </source>
</reference>
<feature type="transmembrane region" description="Helical" evidence="1">
    <location>
        <begin position="53"/>
        <end position="74"/>
    </location>
</feature>
<comment type="caution">
    <text evidence="2">The sequence shown here is derived from an EMBL/GenBank/DDBJ whole genome shotgun (WGS) entry which is preliminary data.</text>
</comment>
<name>A0A4Y4D1Q6_KOCVA</name>
<evidence type="ECO:0000313" key="3">
    <source>
        <dbReference type="Proteomes" id="UP000315730"/>
    </source>
</evidence>
<keyword evidence="1" id="KW-0812">Transmembrane</keyword>
<dbReference type="Proteomes" id="UP000315730">
    <property type="component" value="Unassembled WGS sequence"/>
</dbReference>
<gene>
    <name evidence="2" type="ORF">KVA01_12360</name>
</gene>
<feature type="transmembrane region" description="Helical" evidence="1">
    <location>
        <begin position="86"/>
        <end position="103"/>
    </location>
</feature>
<feature type="transmembrane region" description="Helical" evidence="1">
    <location>
        <begin position="109"/>
        <end position="128"/>
    </location>
</feature>
<proteinExistence type="predicted"/>
<evidence type="ECO:0000256" key="1">
    <source>
        <dbReference type="SAM" id="Phobius"/>
    </source>
</evidence>
<evidence type="ECO:0008006" key="4">
    <source>
        <dbReference type="Google" id="ProtNLM"/>
    </source>
</evidence>
<feature type="transmembrane region" description="Helical" evidence="1">
    <location>
        <begin position="21"/>
        <end position="47"/>
    </location>
</feature>
<evidence type="ECO:0000313" key="2">
    <source>
        <dbReference type="EMBL" id="GEC99081.1"/>
    </source>
</evidence>
<keyword evidence="3" id="KW-1185">Reference proteome</keyword>
<keyword evidence="1" id="KW-0472">Membrane</keyword>
<accession>A0A4Y4D1Q6</accession>
<dbReference type="RefSeq" id="WP_068468669.1">
    <property type="nucleotide sequence ID" value="NZ_BJNW01000009.1"/>
</dbReference>
<organism evidence="2 3">
    <name type="scientific">Kocuria varians</name>
    <name type="common">Micrococcus varians</name>
    <dbReference type="NCBI Taxonomy" id="1272"/>
    <lineage>
        <taxon>Bacteria</taxon>
        <taxon>Bacillati</taxon>
        <taxon>Actinomycetota</taxon>
        <taxon>Actinomycetes</taxon>
        <taxon>Micrococcales</taxon>
        <taxon>Micrococcaceae</taxon>
        <taxon>Kocuria</taxon>
    </lineage>
</organism>
<keyword evidence="1" id="KW-1133">Transmembrane helix</keyword>
<protein>
    <recommendedName>
        <fullName evidence="4">Integral membrane protein</fullName>
    </recommendedName>
</protein>
<sequence length="143" mass="15270">MVTTVSRPSQESTENRPWTAGVVTVLVGVESLGLLAIAVGLVASVFTGHVLPLSGIVFATLVMLGGFLWLGAAARGTWNGRRWPRAAVLVTQAFLLIVALSLLRMAFGWWGFVIAAVPVATVLCLFAPPTTAWMHRTRDDAAR</sequence>
<dbReference type="AlphaFoldDB" id="A0A4Y4D1Q6"/>
<dbReference type="EMBL" id="BJNW01000009">
    <property type="protein sequence ID" value="GEC99081.1"/>
    <property type="molecule type" value="Genomic_DNA"/>
</dbReference>
<dbReference type="OrthoDB" id="4883395at2"/>